<dbReference type="WBParaSite" id="nRc.2.0.1.t08974-RA">
    <property type="protein sequence ID" value="nRc.2.0.1.t08974-RA"/>
    <property type="gene ID" value="nRc.2.0.1.g08974"/>
</dbReference>
<proteinExistence type="predicted"/>
<keyword evidence="1" id="KW-1185">Reference proteome</keyword>
<reference evidence="2" key="1">
    <citation type="submission" date="2022-11" db="UniProtKB">
        <authorList>
            <consortium name="WormBaseParasite"/>
        </authorList>
    </citation>
    <scope>IDENTIFICATION</scope>
</reference>
<sequence>MYHQNPDHRMMPYNSQYPNANHHHYSNNVRASESWRNQYNHNPSFKQHIHYNMPTPPTSMPALLAPLTNVAANMAKVSDAAVLPQPSTTVTLSKSINTTTMTCPRIISWDASAQSTHLLWIIQSAICEGDALTKFENILNSDDPPTTYAQLLQAMQLAFPSQWDSLHHRQILKDRKQKRTETVTAYFNELEKLGRLAYPNLDSNARNTFLESVFLEGLQTDVRRALKLKWFPDLKSLIDAATFVEQEILRDESNIIPCTAAKYATGQLARETKSIQAKPVGDRSTGYT</sequence>
<evidence type="ECO:0000313" key="1">
    <source>
        <dbReference type="Proteomes" id="UP000887565"/>
    </source>
</evidence>
<dbReference type="AlphaFoldDB" id="A0A915I6I2"/>
<dbReference type="Proteomes" id="UP000887565">
    <property type="component" value="Unplaced"/>
</dbReference>
<accession>A0A915I6I2</accession>
<name>A0A915I6I2_ROMCU</name>
<evidence type="ECO:0000313" key="2">
    <source>
        <dbReference type="WBParaSite" id="nRc.2.0.1.t08974-RA"/>
    </source>
</evidence>
<protein>
    <submittedName>
        <fullName evidence="2">Retrotransposon gag domain-containing protein</fullName>
    </submittedName>
</protein>
<organism evidence="1 2">
    <name type="scientific">Romanomermis culicivorax</name>
    <name type="common">Nematode worm</name>
    <dbReference type="NCBI Taxonomy" id="13658"/>
    <lineage>
        <taxon>Eukaryota</taxon>
        <taxon>Metazoa</taxon>
        <taxon>Ecdysozoa</taxon>
        <taxon>Nematoda</taxon>
        <taxon>Enoplea</taxon>
        <taxon>Dorylaimia</taxon>
        <taxon>Mermithida</taxon>
        <taxon>Mermithoidea</taxon>
        <taxon>Mermithidae</taxon>
        <taxon>Romanomermis</taxon>
    </lineage>
</organism>